<dbReference type="EMBL" id="WMJY01000002">
    <property type="protein sequence ID" value="MTH28535.1"/>
    <property type="molecule type" value="Genomic_DNA"/>
</dbReference>
<dbReference type="GO" id="GO:1904680">
    <property type="term" value="F:peptide transmembrane transporter activity"/>
    <property type="evidence" value="ECO:0007669"/>
    <property type="project" value="InterPro"/>
</dbReference>
<keyword evidence="3" id="KW-1003">Cell membrane</keyword>
<feature type="transmembrane region" description="Helical" evidence="9">
    <location>
        <begin position="486"/>
        <end position="504"/>
    </location>
</feature>
<gene>
    <name evidence="10" type="ORF">GJV77_01150</name>
</gene>
<dbReference type="InterPro" id="IPR050171">
    <property type="entry name" value="MFS_Transporters"/>
</dbReference>
<evidence type="ECO:0000256" key="1">
    <source>
        <dbReference type="ARBA" id="ARBA00004651"/>
    </source>
</evidence>
<feature type="transmembrane region" description="Helical" evidence="9">
    <location>
        <begin position="437"/>
        <end position="458"/>
    </location>
</feature>
<feature type="transmembrane region" description="Helical" evidence="9">
    <location>
        <begin position="287"/>
        <end position="305"/>
    </location>
</feature>
<keyword evidence="6 9" id="KW-1133">Transmembrane helix</keyword>
<keyword evidence="4 8" id="KW-0812">Transmembrane</keyword>
<comment type="similarity">
    <text evidence="8">Belongs to the major facilitator superfamily. Proton-dependent oligopeptide transporter (POT/PTR) (TC 2.A.17) family.</text>
</comment>
<keyword evidence="5" id="KW-0571">Peptide transport</keyword>
<feature type="transmembrane region" description="Helical" evidence="9">
    <location>
        <begin position="258"/>
        <end position="275"/>
    </location>
</feature>
<protein>
    <submittedName>
        <fullName evidence="10">MFS transporter</fullName>
    </submittedName>
</protein>
<feature type="transmembrane region" description="Helical" evidence="9">
    <location>
        <begin position="370"/>
        <end position="390"/>
    </location>
</feature>
<dbReference type="InterPro" id="IPR000109">
    <property type="entry name" value="POT_fam"/>
</dbReference>
<dbReference type="NCBIfam" id="TIGR00924">
    <property type="entry name" value="yjdL_sub1_fam"/>
    <property type="match status" value="1"/>
</dbReference>
<dbReference type="PANTHER" id="PTHR23517">
    <property type="entry name" value="RESISTANCE PROTEIN MDTM, PUTATIVE-RELATED-RELATED"/>
    <property type="match status" value="1"/>
</dbReference>
<evidence type="ECO:0000256" key="9">
    <source>
        <dbReference type="SAM" id="Phobius"/>
    </source>
</evidence>
<sequence>MSQTQTLEDIQNFEGKYPKQIWSLFFSEMWERFSFYGMRGMLVFFMIDQLNFGEAQANLQYGATQAFVYAFTFLGGLFADKILGFRKSLFWGGSMMILGSIILAVDPHAYFFLGIAFTVIGTGFFKPNISTMVGYLYKKGDSRTDAGFSLFYAGINLGALIGGYLCIAIGKGHLLQDTIDEAHRWSVAFGLAAFVMLISLVNFVFTKRHLGPIGLQPKEITKDGKEIRMPLWKEIGTYILTFAMVPVIVFMIDNTDYTAYFMYTVGPLALIYLFYEMTKLNSSERKKIIAALVFIFFSILFFGIYEQAGGSLSIFAAKNLNSDLLGMHLDPNGVNNSGGAFFIIFIAPLLGLLWIWMAKKKIEPNTVMKFGLGFILLGAGYYALFGTRFFADTVGMTSLDFFTFALLVITLGELCLSPIGLSIMTKLSTANLQGMMMGMWFLASAYGQYVAGLLGAAMSKTRSEVPTGNHPNYDALIAYTDGYKDLGLYAVIAGVVLIALSPLMKKLMQEVR</sequence>
<comment type="subcellular location">
    <subcellularLocation>
        <location evidence="1">Cell membrane</location>
        <topology evidence="1">Multi-pass membrane protein</topology>
    </subcellularLocation>
    <subcellularLocation>
        <location evidence="8">Membrane</location>
        <topology evidence="8">Multi-pass membrane protein</topology>
    </subcellularLocation>
</comment>
<feature type="transmembrane region" description="Helical" evidence="9">
    <location>
        <begin position="402"/>
        <end position="425"/>
    </location>
</feature>
<evidence type="ECO:0000313" key="11">
    <source>
        <dbReference type="Proteomes" id="UP000488936"/>
    </source>
</evidence>
<feature type="transmembrane region" description="Helical" evidence="9">
    <location>
        <begin position="149"/>
        <end position="170"/>
    </location>
</feature>
<dbReference type="InterPro" id="IPR018456">
    <property type="entry name" value="PTR2_symporter_CS"/>
</dbReference>
<organism evidence="10 11">
    <name type="scientific">Myroides pelagicus</name>
    <dbReference type="NCBI Taxonomy" id="270914"/>
    <lineage>
        <taxon>Bacteria</taxon>
        <taxon>Pseudomonadati</taxon>
        <taxon>Bacteroidota</taxon>
        <taxon>Flavobacteriia</taxon>
        <taxon>Flavobacteriales</taxon>
        <taxon>Flavobacteriaceae</taxon>
        <taxon>Myroides</taxon>
    </lineage>
</organism>
<keyword evidence="5" id="KW-0653">Protein transport</keyword>
<evidence type="ECO:0000256" key="3">
    <source>
        <dbReference type="ARBA" id="ARBA00022475"/>
    </source>
</evidence>
<feature type="transmembrane region" description="Helical" evidence="9">
    <location>
        <begin position="339"/>
        <end position="358"/>
    </location>
</feature>
<evidence type="ECO:0000256" key="8">
    <source>
        <dbReference type="RuleBase" id="RU003755"/>
    </source>
</evidence>
<proteinExistence type="inferred from homology"/>
<evidence type="ECO:0000256" key="4">
    <source>
        <dbReference type="ARBA" id="ARBA00022692"/>
    </source>
</evidence>
<comment type="caution">
    <text evidence="10">The sequence shown here is derived from an EMBL/GenBank/DDBJ whole genome shotgun (WGS) entry which is preliminary data.</text>
</comment>
<keyword evidence="11" id="KW-1185">Reference proteome</keyword>
<evidence type="ECO:0000256" key="6">
    <source>
        <dbReference type="ARBA" id="ARBA00022989"/>
    </source>
</evidence>
<dbReference type="Pfam" id="PF00854">
    <property type="entry name" value="PTR2"/>
    <property type="match status" value="1"/>
</dbReference>
<dbReference type="GO" id="GO:0006857">
    <property type="term" value="P:oligopeptide transport"/>
    <property type="evidence" value="ECO:0007669"/>
    <property type="project" value="InterPro"/>
</dbReference>
<dbReference type="Proteomes" id="UP000488936">
    <property type="component" value="Unassembled WGS sequence"/>
</dbReference>
<evidence type="ECO:0000256" key="5">
    <source>
        <dbReference type="ARBA" id="ARBA00022856"/>
    </source>
</evidence>
<feature type="transmembrane region" description="Helical" evidence="9">
    <location>
        <begin position="235"/>
        <end position="252"/>
    </location>
</feature>
<evidence type="ECO:0000313" key="10">
    <source>
        <dbReference type="EMBL" id="MTH28535.1"/>
    </source>
</evidence>
<name>A0A7K1GHU8_9FLAO</name>
<dbReference type="CDD" id="cd17346">
    <property type="entry name" value="MFS_DtpA_like"/>
    <property type="match status" value="1"/>
</dbReference>
<feature type="transmembrane region" description="Helical" evidence="9">
    <location>
        <begin position="88"/>
        <end position="105"/>
    </location>
</feature>
<evidence type="ECO:0000256" key="2">
    <source>
        <dbReference type="ARBA" id="ARBA00022448"/>
    </source>
</evidence>
<reference evidence="10 11" key="1">
    <citation type="journal article" date="2006" name="Int. J. Syst. Evol. Microbiol.">
        <title>Myroides pelagicus sp. nov., isolated from seawater in Thailand.</title>
        <authorList>
            <person name="Yoon J."/>
            <person name="Maneerat S."/>
            <person name="Kawai F."/>
            <person name="Yokota A."/>
        </authorList>
    </citation>
    <scope>NUCLEOTIDE SEQUENCE [LARGE SCALE GENOMIC DNA]</scope>
    <source>
        <strain evidence="10 11">SM1T</strain>
    </source>
</reference>
<feature type="transmembrane region" description="Helical" evidence="9">
    <location>
        <begin position="182"/>
        <end position="205"/>
    </location>
</feature>
<dbReference type="RefSeq" id="WP_155034527.1">
    <property type="nucleotide sequence ID" value="NZ_JAYMMG010000001.1"/>
</dbReference>
<keyword evidence="7 9" id="KW-0472">Membrane</keyword>
<accession>A0A7K1GHU8</accession>
<dbReference type="PANTHER" id="PTHR23517:SF15">
    <property type="entry name" value="PROTON-DEPENDENT OLIGOPEPTIDE FAMILY TRANSPORT PROTEIN"/>
    <property type="match status" value="1"/>
</dbReference>
<dbReference type="GO" id="GO:0005886">
    <property type="term" value="C:plasma membrane"/>
    <property type="evidence" value="ECO:0007669"/>
    <property type="project" value="UniProtKB-SubCell"/>
</dbReference>
<feature type="transmembrane region" description="Helical" evidence="9">
    <location>
        <begin position="111"/>
        <end position="137"/>
    </location>
</feature>
<dbReference type="PROSITE" id="PS01023">
    <property type="entry name" value="PTR2_2"/>
    <property type="match status" value="1"/>
</dbReference>
<dbReference type="SUPFAM" id="SSF103473">
    <property type="entry name" value="MFS general substrate transporter"/>
    <property type="match status" value="1"/>
</dbReference>
<dbReference type="InterPro" id="IPR036259">
    <property type="entry name" value="MFS_trans_sf"/>
</dbReference>
<dbReference type="AlphaFoldDB" id="A0A7K1GHU8"/>
<dbReference type="InterPro" id="IPR005279">
    <property type="entry name" value="Dipep/tripep_permease"/>
</dbReference>
<keyword evidence="2 8" id="KW-0813">Transport</keyword>
<dbReference type="Gene3D" id="1.20.1250.20">
    <property type="entry name" value="MFS general substrate transporter like domains"/>
    <property type="match status" value="1"/>
</dbReference>
<evidence type="ECO:0000256" key="7">
    <source>
        <dbReference type="ARBA" id="ARBA00023136"/>
    </source>
</evidence>
<dbReference type="OrthoDB" id="9772725at2"/>